<evidence type="ECO:0000256" key="11">
    <source>
        <dbReference type="ARBA" id="ARBA00031051"/>
    </source>
</evidence>
<gene>
    <name evidence="13" type="primary">kdsC</name>
    <name evidence="13" type="ORF">RM552_14140</name>
</gene>
<evidence type="ECO:0000256" key="8">
    <source>
        <dbReference type="ARBA" id="ARBA00022801"/>
    </source>
</evidence>
<dbReference type="Pfam" id="PF08282">
    <property type="entry name" value="Hydrolase_3"/>
    <property type="match status" value="1"/>
</dbReference>
<evidence type="ECO:0000256" key="4">
    <source>
        <dbReference type="ARBA" id="ARBA00011881"/>
    </source>
</evidence>
<dbReference type="SUPFAM" id="SSF56784">
    <property type="entry name" value="HAD-like"/>
    <property type="match status" value="1"/>
</dbReference>
<evidence type="ECO:0000256" key="7">
    <source>
        <dbReference type="ARBA" id="ARBA00022723"/>
    </source>
</evidence>
<comment type="cofactor">
    <cofactor evidence="2 12">
        <name>Mg(2+)</name>
        <dbReference type="ChEBI" id="CHEBI:18420"/>
    </cofactor>
</comment>
<dbReference type="InterPro" id="IPR010023">
    <property type="entry name" value="KdsC_fam"/>
</dbReference>
<dbReference type="CDD" id="cd01630">
    <property type="entry name" value="HAD_KDO-like"/>
    <property type="match status" value="1"/>
</dbReference>
<keyword evidence="8 12" id="KW-0378">Hydrolase</keyword>
<dbReference type="SFLD" id="SFLDS00003">
    <property type="entry name" value="Haloacid_Dehalogenase"/>
    <property type="match status" value="1"/>
</dbReference>
<evidence type="ECO:0000256" key="3">
    <source>
        <dbReference type="ARBA" id="ARBA00005893"/>
    </source>
</evidence>
<evidence type="ECO:0000256" key="12">
    <source>
        <dbReference type="PIRNR" id="PIRNR006118"/>
    </source>
</evidence>
<dbReference type="GO" id="GO:0019143">
    <property type="term" value="F:3-deoxy-manno-octulosonate-8-phosphatase activity"/>
    <property type="evidence" value="ECO:0007669"/>
    <property type="project" value="UniProtKB-EC"/>
</dbReference>
<comment type="catalytic activity">
    <reaction evidence="1 12">
        <text>3-deoxy-alpha-D-manno-2-octulosonate-8-phosphate + H2O = 3-deoxy-alpha-D-manno-oct-2-ulosonate + phosphate</text>
        <dbReference type="Rhea" id="RHEA:11500"/>
        <dbReference type="ChEBI" id="CHEBI:15377"/>
        <dbReference type="ChEBI" id="CHEBI:43474"/>
        <dbReference type="ChEBI" id="CHEBI:85985"/>
        <dbReference type="ChEBI" id="CHEBI:85986"/>
        <dbReference type="EC" id="3.1.3.45"/>
    </reaction>
</comment>
<dbReference type="NCBIfam" id="TIGR01670">
    <property type="entry name" value="KdsC-phosphatas"/>
    <property type="match status" value="1"/>
</dbReference>
<reference evidence="13 14" key="1">
    <citation type="submission" date="2023-09" db="EMBL/GenBank/DDBJ databases">
        <authorList>
            <person name="Rey-Velasco X."/>
        </authorList>
    </citation>
    <scope>NUCLEOTIDE SEQUENCE [LARGE SCALE GENOMIC DNA]</scope>
    <source>
        <strain evidence="13 14">P117</strain>
    </source>
</reference>
<comment type="subunit">
    <text evidence="4 12">Homotetramer.</text>
</comment>
<comment type="function">
    <text evidence="12">Catalyzes the hydrolysis of 3-deoxy-D-manno-octulosonate 8-phosphate (KDO 8-P) to 3-deoxy-D-manno-octulosonate (KDO) and inorganic phosphate.</text>
</comment>
<sequence length="184" mass="20022">MSEIKTLYGTVSASVFEKCKTIKLVVFDVDGVFSDGNIYMGNNGEELKAFNTKDGYGIKALASCGIQTAVITGRQSNIVEKRMQSLNVNYIIQGREDKNTAMIELMEVSGFKAYQIASMGDDMPDLGLFAHSAIKASVNDAHPMVKREANYITSLGGGKGAVREFCDLFLQVNNKLEFSHGASL</sequence>
<protein>
    <recommendedName>
        <fullName evidence="6 12">3-deoxy-D-manno-octulosonate 8-phosphate phosphatase KdsC</fullName>
        <ecNumber evidence="5 12">3.1.3.45</ecNumber>
    </recommendedName>
    <alternativeName>
        <fullName evidence="11 12">KDO 8-P phosphatase</fullName>
    </alternativeName>
</protein>
<dbReference type="PIRSF" id="PIRSF006118">
    <property type="entry name" value="KDO8-P_Ptase"/>
    <property type="match status" value="1"/>
</dbReference>
<evidence type="ECO:0000256" key="1">
    <source>
        <dbReference type="ARBA" id="ARBA00000898"/>
    </source>
</evidence>
<comment type="caution">
    <text evidence="13">The sequence shown here is derived from an EMBL/GenBank/DDBJ whole genome shotgun (WGS) entry which is preliminary data.</text>
</comment>
<keyword evidence="9 12" id="KW-0460">Magnesium</keyword>
<keyword evidence="14" id="KW-1185">Reference proteome</keyword>
<accession>A0ABU2ZUQ9</accession>
<dbReference type="EC" id="3.1.3.45" evidence="5 12"/>
<evidence type="ECO:0000256" key="5">
    <source>
        <dbReference type="ARBA" id="ARBA00013066"/>
    </source>
</evidence>
<dbReference type="PANTHER" id="PTHR21485:SF6">
    <property type="entry name" value="N-ACYLNEURAMINATE CYTIDYLYLTRANSFERASE-RELATED"/>
    <property type="match status" value="1"/>
</dbReference>
<evidence type="ECO:0000256" key="6">
    <source>
        <dbReference type="ARBA" id="ARBA00020092"/>
    </source>
</evidence>
<name>A0ABU2ZUQ9_9ALTE</name>
<dbReference type="SFLD" id="SFLDG01136">
    <property type="entry name" value="C1.6:_Phosphoserine_Phosphatas"/>
    <property type="match status" value="1"/>
</dbReference>
<evidence type="ECO:0000256" key="10">
    <source>
        <dbReference type="ARBA" id="ARBA00022985"/>
    </source>
</evidence>
<keyword evidence="7 12" id="KW-0479">Metal-binding</keyword>
<comment type="similarity">
    <text evidence="3 12">Belongs to the KdsC family.</text>
</comment>
<evidence type="ECO:0000313" key="13">
    <source>
        <dbReference type="EMBL" id="MDT0595991.1"/>
    </source>
</evidence>
<dbReference type="Gene3D" id="3.40.50.1000">
    <property type="entry name" value="HAD superfamily/HAD-like"/>
    <property type="match status" value="1"/>
</dbReference>
<keyword evidence="10 12" id="KW-0448">Lipopolysaccharide biosynthesis</keyword>
<dbReference type="InterPro" id="IPR050793">
    <property type="entry name" value="CMP-NeuNAc_synthase"/>
</dbReference>
<dbReference type="SFLD" id="SFLDG01138">
    <property type="entry name" value="C1.6.2:_Deoxy-d-mannose-octulo"/>
    <property type="match status" value="1"/>
</dbReference>
<dbReference type="InterPro" id="IPR036412">
    <property type="entry name" value="HAD-like_sf"/>
</dbReference>
<evidence type="ECO:0000256" key="2">
    <source>
        <dbReference type="ARBA" id="ARBA00001946"/>
    </source>
</evidence>
<organism evidence="13 14">
    <name type="scientific">Glaciecola petra</name>
    <dbReference type="NCBI Taxonomy" id="3075602"/>
    <lineage>
        <taxon>Bacteria</taxon>
        <taxon>Pseudomonadati</taxon>
        <taxon>Pseudomonadota</taxon>
        <taxon>Gammaproteobacteria</taxon>
        <taxon>Alteromonadales</taxon>
        <taxon>Alteromonadaceae</taxon>
        <taxon>Glaciecola</taxon>
    </lineage>
</organism>
<evidence type="ECO:0000313" key="14">
    <source>
        <dbReference type="Proteomes" id="UP001253545"/>
    </source>
</evidence>
<dbReference type="EMBL" id="JAVRHX010000004">
    <property type="protein sequence ID" value="MDT0595991.1"/>
    <property type="molecule type" value="Genomic_DNA"/>
</dbReference>
<dbReference type="Proteomes" id="UP001253545">
    <property type="component" value="Unassembled WGS sequence"/>
</dbReference>
<proteinExistence type="inferred from homology"/>
<evidence type="ECO:0000256" key="9">
    <source>
        <dbReference type="ARBA" id="ARBA00022842"/>
    </source>
</evidence>
<dbReference type="PANTHER" id="PTHR21485">
    <property type="entry name" value="HAD SUPERFAMILY MEMBERS CMAS AND KDSC"/>
    <property type="match status" value="1"/>
</dbReference>
<dbReference type="InterPro" id="IPR023214">
    <property type="entry name" value="HAD_sf"/>
</dbReference>
<dbReference type="NCBIfam" id="NF007019">
    <property type="entry name" value="PRK09484.1"/>
    <property type="match status" value="1"/>
</dbReference>
<dbReference type="RefSeq" id="WP_311369504.1">
    <property type="nucleotide sequence ID" value="NZ_JAVRHX010000004.1"/>
</dbReference>